<keyword evidence="1" id="KW-1133">Transmembrane helix</keyword>
<proteinExistence type="predicted"/>
<reference evidence="3" key="1">
    <citation type="submission" date="2016-10" db="EMBL/GenBank/DDBJ databases">
        <authorList>
            <person name="Varghese N."/>
        </authorList>
    </citation>
    <scope>NUCLEOTIDE SEQUENCE [LARGE SCALE GENOMIC DNA]</scope>
    <source>
        <strain evidence="3">ACV-9</strain>
    </source>
</reference>
<evidence type="ECO:0000313" key="2">
    <source>
        <dbReference type="EMBL" id="SEK41900.1"/>
    </source>
</evidence>
<protein>
    <submittedName>
        <fullName evidence="2">Uncharacterized protein</fullName>
    </submittedName>
</protein>
<organism evidence="2 3">
    <name type="scientific">Pseudobutyrivibrio ruminis</name>
    <dbReference type="NCBI Taxonomy" id="46206"/>
    <lineage>
        <taxon>Bacteria</taxon>
        <taxon>Bacillati</taxon>
        <taxon>Bacillota</taxon>
        <taxon>Clostridia</taxon>
        <taxon>Lachnospirales</taxon>
        <taxon>Lachnospiraceae</taxon>
        <taxon>Pseudobutyrivibrio</taxon>
    </lineage>
</organism>
<dbReference type="AlphaFoldDB" id="A0A1H7GZ25"/>
<sequence length="53" mass="6042">MFRHDRESHTLVDDTGVHEDTKVKKITLFVGLCRFVTTVLIILGVLNLIYGNI</sequence>
<name>A0A1H7GZ25_9FIRM</name>
<evidence type="ECO:0000313" key="3">
    <source>
        <dbReference type="Proteomes" id="UP000182321"/>
    </source>
</evidence>
<accession>A0A1H7GZ25</accession>
<evidence type="ECO:0000256" key="1">
    <source>
        <dbReference type="SAM" id="Phobius"/>
    </source>
</evidence>
<dbReference type="Proteomes" id="UP000182321">
    <property type="component" value="Unassembled WGS sequence"/>
</dbReference>
<keyword evidence="1" id="KW-0812">Transmembrane</keyword>
<gene>
    <name evidence="2" type="ORF">SAMN02910377_00806</name>
</gene>
<feature type="transmembrane region" description="Helical" evidence="1">
    <location>
        <begin position="28"/>
        <end position="50"/>
    </location>
</feature>
<keyword evidence="1" id="KW-0472">Membrane</keyword>
<keyword evidence="3" id="KW-1185">Reference proteome</keyword>
<dbReference type="EMBL" id="FNZX01000005">
    <property type="protein sequence ID" value="SEK41900.1"/>
    <property type="molecule type" value="Genomic_DNA"/>
</dbReference>